<organism evidence="7 8">
    <name type="scientific">Nocardia speluncae</name>
    <dbReference type="NCBI Taxonomy" id="419477"/>
    <lineage>
        <taxon>Bacteria</taxon>
        <taxon>Bacillati</taxon>
        <taxon>Actinomycetota</taxon>
        <taxon>Actinomycetes</taxon>
        <taxon>Mycobacteriales</taxon>
        <taxon>Nocardiaceae</taxon>
        <taxon>Nocardia</taxon>
    </lineage>
</organism>
<sequence length="326" mass="33627">MTSKSKVLVSAPLAADLLARIETEYDVIQLPSANVLTAGTAGEYAEVVGWLTTVKQPVNAGILAELPAVRTVSNYAVGYDNIDVPAATGRGVRICNTPGVLDDAVAALTVGAILNAVRGLSRAERFVRSGQWAAGSPFPLTSDVHGKTIGILGLGRIGKRVAPVMAALGMRVIYHNRRPIEGEVPAGAEYVGRAELLAGADVVLLMVPLSPATEGFIGAADFAAMKDTAYFVNPARGALVDEPALVEALRSGSIAGAALDVMAVEPLPADSPLLELDNVTLLPHIGSATVETRRAMAELAVDNLLDSLAGRDPKGAVNELPAGASL</sequence>
<dbReference type="InterPro" id="IPR050223">
    <property type="entry name" value="D-isomer_2-hydroxyacid_DH"/>
</dbReference>
<evidence type="ECO:0000259" key="5">
    <source>
        <dbReference type="Pfam" id="PF00389"/>
    </source>
</evidence>
<evidence type="ECO:0000313" key="7">
    <source>
        <dbReference type="EMBL" id="NKY36394.1"/>
    </source>
</evidence>
<keyword evidence="2 4" id="KW-0560">Oxidoreductase</keyword>
<feature type="domain" description="D-isomer specific 2-hydroxyacid dehydrogenase NAD-binding" evidence="6">
    <location>
        <begin position="111"/>
        <end position="286"/>
    </location>
</feature>
<dbReference type="Pfam" id="PF02826">
    <property type="entry name" value="2-Hacid_dh_C"/>
    <property type="match status" value="1"/>
</dbReference>
<gene>
    <name evidence="7" type="ORF">HGA13_25480</name>
</gene>
<dbReference type="FunFam" id="3.40.50.720:FF:000203">
    <property type="entry name" value="D-3-phosphoglycerate dehydrogenase (SerA)"/>
    <property type="match status" value="1"/>
</dbReference>
<dbReference type="RefSeq" id="WP_068044864.1">
    <property type="nucleotide sequence ID" value="NZ_JAAXOO010000006.1"/>
</dbReference>
<dbReference type="SUPFAM" id="SSF51735">
    <property type="entry name" value="NAD(P)-binding Rossmann-fold domains"/>
    <property type="match status" value="1"/>
</dbReference>
<comment type="similarity">
    <text evidence="1 4">Belongs to the D-isomer specific 2-hydroxyacid dehydrogenase family.</text>
</comment>
<keyword evidence="8" id="KW-1185">Reference proteome</keyword>
<dbReference type="PANTHER" id="PTHR10996:SF178">
    <property type="entry name" value="2-HYDROXYACID DEHYDROGENASE YGL185C-RELATED"/>
    <property type="match status" value="1"/>
</dbReference>
<evidence type="ECO:0000313" key="8">
    <source>
        <dbReference type="Proteomes" id="UP000565715"/>
    </source>
</evidence>
<dbReference type="Pfam" id="PF00389">
    <property type="entry name" value="2-Hacid_dh"/>
    <property type="match status" value="1"/>
</dbReference>
<evidence type="ECO:0000256" key="2">
    <source>
        <dbReference type="ARBA" id="ARBA00023002"/>
    </source>
</evidence>
<dbReference type="PROSITE" id="PS00671">
    <property type="entry name" value="D_2_HYDROXYACID_DH_3"/>
    <property type="match status" value="1"/>
</dbReference>
<dbReference type="GO" id="GO:0005829">
    <property type="term" value="C:cytosol"/>
    <property type="evidence" value="ECO:0007669"/>
    <property type="project" value="TreeGrafter"/>
</dbReference>
<dbReference type="InterPro" id="IPR036291">
    <property type="entry name" value="NAD(P)-bd_dom_sf"/>
</dbReference>
<dbReference type="CDD" id="cd05301">
    <property type="entry name" value="GDH"/>
    <property type="match status" value="1"/>
</dbReference>
<reference evidence="7 8" key="1">
    <citation type="submission" date="2020-04" db="EMBL/GenBank/DDBJ databases">
        <title>MicrobeNet Type strains.</title>
        <authorList>
            <person name="Nicholson A.C."/>
        </authorList>
    </citation>
    <scope>NUCLEOTIDE SEQUENCE [LARGE SCALE GENOMIC DNA]</scope>
    <source>
        <strain evidence="7 8">DSM 45078</strain>
    </source>
</reference>
<comment type="caution">
    <text evidence="7">The sequence shown here is derived from an EMBL/GenBank/DDBJ whole genome shotgun (WGS) entry which is preliminary data.</text>
</comment>
<dbReference type="InterPro" id="IPR029753">
    <property type="entry name" value="D-isomer_DH_CS"/>
</dbReference>
<dbReference type="Proteomes" id="UP000565715">
    <property type="component" value="Unassembled WGS sequence"/>
</dbReference>
<dbReference type="SUPFAM" id="SSF52283">
    <property type="entry name" value="Formate/glycerate dehydrogenase catalytic domain-like"/>
    <property type="match status" value="1"/>
</dbReference>
<dbReference type="EMBL" id="JAAXOO010000006">
    <property type="protein sequence ID" value="NKY36394.1"/>
    <property type="molecule type" value="Genomic_DNA"/>
</dbReference>
<accession>A0A846XS18</accession>
<evidence type="ECO:0000259" key="6">
    <source>
        <dbReference type="Pfam" id="PF02826"/>
    </source>
</evidence>
<dbReference type="InterPro" id="IPR006139">
    <property type="entry name" value="D-isomer_2_OHA_DH_cat_dom"/>
</dbReference>
<dbReference type="PANTHER" id="PTHR10996">
    <property type="entry name" value="2-HYDROXYACID DEHYDROGENASE-RELATED"/>
    <property type="match status" value="1"/>
</dbReference>
<dbReference type="GO" id="GO:0051287">
    <property type="term" value="F:NAD binding"/>
    <property type="evidence" value="ECO:0007669"/>
    <property type="project" value="InterPro"/>
</dbReference>
<dbReference type="Gene3D" id="3.40.50.720">
    <property type="entry name" value="NAD(P)-binding Rossmann-like Domain"/>
    <property type="match status" value="2"/>
</dbReference>
<dbReference type="InterPro" id="IPR006140">
    <property type="entry name" value="D-isomer_DH_NAD-bd"/>
</dbReference>
<dbReference type="GO" id="GO:0030267">
    <property type="term" value="F:glyoxylate reductase (NADPH) activity"/>
    <property type="evidence" value="ECO:0007669"/>
    <property type="project" value="TreeGrafter"/>
</dbReference>
<dbReference type="PROSITE" id="PS00065">
    <property type="entry name" value="D_2_HYDROXYACID_DH_1"/>
    <property type="match status" value="1"/>
</dbReference>
<proteinExistence type="inferred from homology"/>
<evidence type="ECO:0000256" key="1">
    <source>
        <dbReference type="ARBA" id="ARBA00005854"/>
    </source>
</evidence>
<evidence type="ECO:0000256" key="3">
    <source>
        <dbReference type="ARBA" id="ARBA00023027"/>
    </source>
</evidence>
<dbReference type="InterPro" id="IPR029752">
    <property type="entry name" value="D-isomer_DH_CS1"/>
</dbReference>
<protein>
    <submittedName>
        <fullName evidence="7">D-glycerate dehydrogenase</fullName>
    </submittedName>
</protein>
<name>A0A846XS18_9NOCA</name>
<evidence type="ECO:0000256" key="4">
    <source>
        <dbReference type="RuleBase" id="RU003719"/>
    </source>
</evidence>
<keyword evidence="3" id="KW-0520">NAD</keyword>
<dbReference type="AlphaFoldDB" id="A0A846XS18"/>
<dbReference type="GO" id="GO:0016618">
    <property type="term" value="F:hydroxypyruvate reductase [NAD(P)H] activity"/>
    <property type="evidence" value="ECO:0007669"/>
    <property type="project" value="TreeGrafter"/>
</dbReference>
<feature type="domain" description="D-isomer specific 2-hydroxyacid dehydrogenase catalytic" evidence="5">
    <location>
        <begin position="7"/>
        <end position="318"/>
    </location>
</feature>